<dbReference type="Proteomes" id="UP000093199">
    <property type="component" value="Unassembled WGS sequence"/>
</dbReference>
<proteinExistence type="predicted"/>
<reference evidence="1 2" key="1">
    <citation type="submission" date="2016-07" db="EMBL/GenBank/DDBJ databases">
        <title>Caryophanon tenue genome sequencing.</title>
        <authorList>
            <person name="Verma A."/>
            <person name="Pal Y."/>
            <person name="Krishnamurthi S."/>
        </authorList>
    </citation>
    <scope>NUCLEOTIDE SEQUENCE [LARGE SCALE GENOMIC DNA]</scope>
    <source>
        <strain evidence="1 2">DSM 14152</strain>
    </source>
</reference>
<organism evidence="1 2">
    <name type="scientific">Caryophanon tenue</name>
    <dbReference type="NCBI Taxonomy" id="33978"/>
    <lineage>
        <taxon>Bacteria</taxon>
        <taxon>Bacillati</taxon>
        <taxon>Bacillota</taxon>
        <taxon>Bacilli</taxon>
        <taxon>Bacillales</taxon>
        <taxon>Caryophanaceae</taxon>
        <taxon>Caryophanon</taxon>
    </lineage>
</organism>
<dbReference type="AlphaFoldDB" id="A0A1C0YEC4"/>
<name>A0A1C0YEC4_9BACL</name>
<comment type="caution">
    <text evidence="1">The sequence shown here is derived from an EMBL/GenBank/DDBJ whole genome shotgun (WGS) entry which is preliminary data.</text>
</comment>
<sequence>MEYYYHSKTKKIYARLDDDLVTHWEDRDRHIDDIVAYVPIFDVVKLENYIVEYNDFEEEFFPLYEGFFEEWELYALDLDELQVRKLKKFFDEIMKEHNKYLK</sequence>
<evidence type="ECO:0000313" key="1">
    <source>
        <dbReference type="EMBL" id="OCS85532.1"/>
    </source>
</evidence>
<evidence type="ECO:0000313" key="2">
    <source>
        <dbReference type="Proteomes" id="UP000093199"/>
    </source>
</evidence>
<protein>
    <submittedName>
        <fullName evidence="1">Uncharacterized protein</fullName>
    </submittedName>
</protein>
<dbReference type="EMBL" id="MASJ01000013">
    <property type="protein sequence ID" value="OCS85532.1"/>
    <property type="molecule type" value="Genomic_DNA"/>
</dbReference>
<keyword evidence="2" id="KW-1185">Reference proteome</keyword>
<dbReference type="RefSeq" id="WP_066544874.1">
    <property type="nucleotide sequence ID" value="NZ_MASJ01000013.1"/>
</dbReference>
<dbReference type="STRING" id="33978.A6M13_13045"/>
<accession>A0A1C0YEC4</accession>
<gene>
    <name evidence="1" type="ORF">A6M13_13045</name>
</gene>